<dbReference type="InterPro" id="IPR024503">
    <property type="entry name" value="DUF3196"/>
</dbReference>
<gene>
    <name evidence="1" type="ORF">SCLAR_v1c10150</name>
</gene>
<dbReference type="KEGG" id="scla:SCLARK_001460"/>
<reference evidence="1 2" key="1">
    <citation type="submission" date="2017-11" db="EMBL/GenBank/DDBJ databases">
        <title>Complete genome sequence of Spiroplasma clarkii CN-5 (DSM 19994).</title>
        <authorList>
            <person name="Tsai Y.-M."/>
            <person name="Chang A."/>
            <person name="Lo W.-S."/>
            <person name="Kuo C.-H."/>
        </authorList>
    </citation>
    <scope>NUCLEOTIDE SEQUENCE [LARGE SCALE GENOMIC DNA]</scope>
    <source>
        <strain evidence="1 2">CN-5</strain>
    </source>
</reference>
<evidence type="ECO:0000313" key="1">
    <source>
        <dbReference type="EMBL" id="ATX71317.1"/>
    </source>
</evidence>
<organism evidence="1 2">
    <name type="scientific">Spiroplasma clarkii</name>
    <dbReference type="NCBI Taxonomy" id="2139"/>
    <lineage>
        <taxon>Bacteria</taxon>
        <taxon>Bacillati</taxon>
        <taxon>Mycoplasmatota</taxon>
        <taxon>Mollicutes</taxon>
        <taxon>Entomoplasmatales</taxon>
        <taxon>Spiroplasmataceae</taxon>
        <taxon>Spiroplasma</taxon>
    </lineage>
</organism>
<dbReference type="Pfam" id="PF11428">
    <property type="entry name" value="DUF3196"/>
    <property type="match status" value="1"/>
</dbReference>
<dbReference type="RefSeq" id="WP_100254855.1">
    <property type="nucleotide sequence ID" value="NZ_CP015819.1"/>
</dbReference>
<name>A0A1Y0L1X6_9MOLU</name>
<dbReference type="EMBL" id="CP024870">
    <property type="protein sequence ID" value="ATX71317.1"/>
    <property type="molecule type" value="Genomic_DNA"/>
</dbReference>
<evidence type="ECO:0000313" key="2">
    <source>
        <dbReference type="Proteomes" id="UP000231179"/>
    </source>
</evidence>
<dbReference type="AlphaFoldDB" id="A0A1Y0L1X6"/>
<protein>
    <recommendedName>
        <fullName evidence="3">DUF3196 domain-containing protein</fullName>
    </recommendedName>
</protein>
<dbReference type="Proteomes" id="UP000231179">
    <property type="component" value="Chromosome"/>
</dbReference>
<evidence type="ECO:0008006" key="3">
    <source>
        <dbReference type="Google" id="ProtNLM"/>
    </source>
</evidence>
<sequence>MADNYYETLLKDIQIFIDNQEYNNAAKLITNELAAPYIPGDIEVKLYEYNQIINQHLVNDLDDSMLTWNVDKVAQIMQQSLNQEMHLLAFEALRGLNARQIIPLIKTYLQDKAIKNEYKTFLMMILIEQKVDEDFLVYKNDNKIEIIFNPATFDVSESQKFLADLEMQLELLVNSKNPSLYTVCKNYASAYFYNVFPIFRLDQFELNDVLAFIIMHSKKALGLEWEKPLTNLLTYNHDKALMLLEKYQASF</sequence>
<proteinExistence type="predicted"/>
<dbReference type="SUPFAM" id="SSF116965">
    <property type="entry name" value="Hypothetical protein MPN330"/>
    <property type="match status" value="1"/>
</dbReference>
<keyword evidence="2" id="KW-1185">Reference proteome</keyword>
<accession>A0A1Y0L1X6</accession>